<dbReference type="InterPro" id="IPR012132">
    <property type="entry name" value="GMC_OxRdtase"/>
</dbReference>
<dbReference type="Pfam" id="PF00732">
    <property type="entry name" value="GMC_oxred_N"/>
    <property type="match status" value="1"/>
</dbReference>
<dbReference type="OrthoDB" id="269227at2759"/>
<dbReference type="GO" id="GO:0016614">
    <property type="term" value="F:oxidoreductase activity, acting on CH-OH group of donors"/>
    <property type="evidence" value="ECO:0007669"/>
    <property type="project" value="InterPro"/>
</dbReference>
<dbReference type="PANTHER" id="PTHR11552">
    <property type="entry name" value="GLUCOSE-METHANOL-CHOLINE GMC OXIDOREDUCTASE"/>
    <property type="match status" value="1"/>
</dbReference>
<evidence type="ECO:0000313" key="7">
    <source>
        <dbReference type="EnsemblFungi" id="EJT79911"/>
    </source>
</evidence>
<dbReference type="Gene3D" id="3.30.560.10">
    <property type="entry name" value="Glucose Oxidase, domain 3"/>
    <property type="match status" value="1"/>
</dbReference>
<dbReference type="SUPFAM" id="SSF51905">
    <property type="entry name" value="FAD/NAD(P)-binding domain"/>
    <property type="match status" value="1"/>
</dbReference>
<feature type="signal peptide" evidence="4">
    <location>
        <begin position="1"/>
        <end position="19"/>
    </location>
</feature>
<dbReference type="InterPro" id="IPR000172">
    <property type="entry name" value="GMC_OxRdtase_N"/>
</dbReference>
<feature type="chain" id="PRO_5015094478" evidence="4">
    <location>
        <begin position="20"/>
        <end position="626"/>
    </location>
</feature>
<dbReference type="eggNOG" id="KOG1238">
    <property type="taxonomic scope" value="Eukaryota"/>
</dbReference>
<sequence length="626" mass="66299">MLLPSLLLFSSSLLGQASGSASGRVVRRHLSSLRDSYDYVIVGGGTSGLVLANRLTEDPAKTVLVIEYGDFERGPEVTVPFLTTGSQAARLYNVTSAPQPGLGGRSFPLRIGVAVGGSSTVNGMAWDRGSAPDYDAWEALGNVGWGWDGLLPFFRKSSRFTPPAKEYVDQYGYEWQSEAYGDGDGVHVTFPPWQWPAVTALADAWKNDLEVPALKDGADGNNVGLAWLPQNNDAQNSTRSTSTTAYYDPVSGRPNLELLVRHYGGRVVFDKTNKVAGVEVVSRQDKTKRLVGAGEVILAAGAVNTPRILQLSGLGPAALLNRLGIEVVVDLPGVGANFQDHPAIYMAYDFLRDPHPSPQDMQDNQTFIDEAWRAYNTSRTGPLTHAWGNRVVFQNLKDLLPETHEAVAAGVEEQDALAHLPALYASSPALLAGFLAQRAAMSKGFADQRYGVLEVAFGGSETVVLALQKPLSRGTVTINSTDPDPSVPPVVDFGSLSNPVDAAILVAAVARARQFMAAPSVVNALNATELFPGAAVEGDAQVEAAIRANLGNPSLDHPVGTAAMMARELGGVVDPTSMSVYGVKGLRVVDGSVMPLLPAAHTQATVYAVAEKAAQLICGEAARVTS</sequence>
<accession>J3NUN7</accession>
<keyword evidence="3" id="KW-0285">Flavoprotein</keyword>
<evidence type="ECO:0000313" key="6">
    <source>
        <dbReference type="EMBL" id="EJT79911.1"/>
    </source>
</evidence>
<evidence type="ECO:0000259" key="5">
    <source>
        <dbReference type="PROSITE" id="PS00624"/>
    </source>
</evidence>
<dbReference type="InterPro" id="IPR007867">
    <property type="entry name" value="GMC_OxRtase_C"/>
</dbReference>
<comment type="cofactor">
    <cofactor evidence="3">
        <name>FAD</name>
        <dbReference type="ChEBI" id="CHEBI:57692"/>
    </cofactor>
</comment>
<organism evidence="6">
    <name type="scientific">Gaeumannomyces tritici (strain R3-111a-1)</name>
    <name type="common">Wheat and barley take-all root rot fungus</name>
    <name type="synonym">Gaeumannomyces graminis var. tritici</name>
    <dbReference type="NCBI Taxonomy" id="644352"/>
    <lineage>
        <taxon>Eukaryota</taxon>
        <taxon>Fungi</taxon>
        <taxon>Dikarya</taxon>
        <taxon>Ascomycota</taxon>
        <taxon>Pezizomycotina</taxon>
        <taxon>Sordariomycetes</taxon>
        <taxon>Sordariomycetidae</taxon>
        <taxon>Magnaporthales</taxon>
        <taxon>Magnaporthaceae</taxon>
        <taxon>Gaeumannomyces</taxon>
    </lineage>
</organism>
<reference evidence="7" key="4">
    <citation type="journal article" date="2015" name="G3 (Bethesda)">
        <title>Genome sequences of three phytopathogenic species of the Magnaporthaceae family of fungi.</title>
        <authorList>
            <person name="Okagaki L.H."/>
            <person name="Nunes C.C."/>
            <person name="Sailsbery J."/>
            <person name="Clay B."/>
            <person name="Brown D."/>
            <person name="John T."/>
            <person name="Oh Y."/>
            <person name="Young N."/>
            <person name="Fitzgerald M."/>
            <person name="Haas B.J."/>
            <person name="Zeng Q."/>
            <person name="Young S."/>
            <person name="Adiconis X."/>
            <person name="Fan L."/>
            <person name="Levin J.Z."/>
            <person name="Mitchell T.K."/>
            <person name="Okubara P.A."/>
            <person name="Farman M.L."/>
            <person name="Kohn L.M."/>
            <person name="Birren B."/>
            <person name="Ma L.-J."/>
            <person name="Dean R.A."/>
        </authorList>
    </citation>
    <scope>NUCLEOTIDE SEQUENCE</scope>
    <source>
        <strain evidence="7">R3-111a-1</strain>
    </source>
</reference>
<gene>
    <name evidence="7" type="primary">20345451</name>
    <name evidence="6" type="ORF">GGTG_04993</name>
</gene>
<dbReference type="SUPFAM" id="SSF54373">
    <property type="entry name" value="FAD-linked reductases, C-terminal domain"/>
    <property type="match status" value="1"/>
</dbReference>
<keyword evidence="8" id="KW-1185">Reference proteome</keyword>
<evidence type="ECO:0000313" key="8">
    <source>
        <dbReference type="Proteomes" id="UP000006039"/>
    </source>
</evidence>
<name>J3NUN7_GAET3</name>
<dbReference type="PIRSF" id="PIRSF000137">
    <property type="entry name" value="Alcohol_oxidase"/>
    <property type="match status" value="1"/>
</dbReference>
<reference evidence="8" key="1">
    <citation type="submission" date="2010-07" db="EMBL/GenBank/DDBJ databases">
        <title>The genome sequence of Gaeumannomyces graminis var. tritici strain R3-111a-1.</title>
        <authorList>
            <consortium name="The Broad Institute Genome Sequencing Platform"/>
            <person name="Ma L.-J."/>
            <person name="Dead R."/>
            <person name="Young S."/>
            <person name="Zeng Q."/>
            <person name="Koehrsen M."/>
            <person name="Alvarado L."/>
            <person name="Berlin A."/>
            <person name="Chapman S.B."/>
            <person name="Chen Z."/>
            <person name="Freedman E."/>
            <person name="Gellesch M."/>
            <person name="Goldberg J."/>
            <person name="Griggs A."/>
            <person name="Gujja S."/>
            <person name="Heilman E.R."/>
            <person name="Heiman D."/>
            <person name="Hepburn T."/>
            <person name="Howarth C."/>
            <person name="Jen D."/>
            <person name="Larson L."/>
            <person name="Mehta T."/>
            <person name="Neiman D."/>
            <person name="Pearson M."/>
            <person name="Roberts A."/>
            <person name="Saif S."/>
            <person name="Shea T."/>
            <person name="Shenoy N."/>
            <person name="Sisk P."/>
            <person name="Stolte C."/>
            <person name="Sykes S."/>
            <person name="Walk T."/>
            <person name="White J."/>
            <person name="Yandava C."/>
            <person name="Haas B."/>
            <person name="Nusbaum C."/>
            <person name="Birren B."/>
        </authorList>
    </citation>
    <scope>NUCLEOTIDE SEQUENCE [LARGE SCALE GENOMIC DNA]</scope>
    <source>
        <strain evidence="8">R3-111a-1</strain>
    </source>
</reference>
<dbReference type="Gene3D" id="3.50.50.60">
    <property type="entry name" value="FAD/NAD(P)-binding domain"/>
    <property type="match status" value="1"/>
</dbReference>
<reference evidence="6" key="3">
    <citation type="submission" date="2010-09" db="EMBL/GenBank/DDBJ databases">
        <title>Annotation of Gaeumannomyces graminis var. tritici R3-111a-1.</title>
        <authorList>
            <consortium name="The Broad Institute Genome Sequencing Platform"/>
            <person name="Ma L.-J."/>
            <person name="Dead R."/>
            <person name="Young S.K."/>
            <person name="Zeng Q."/>
            <person name="Gargeya S."/>
            <person name="Fitzgerald M."/>
            <person name="Haas B."/>
            <person name="Abouelleil A."/>
            <person name="Alvarado L."/>
            <person name="Arachchi H.M."/>
            <person name="Berlin A."/>
            <person name="Brown A."/>
            <person name="Chapman S.B."/>
            <person name="Chen Z."/>
            <person name="Dunbar C."/>
            <person name="Freedman E."/>
            <person name="Gearin G."/>
            <person name="Gellesch M."/>
            <person name="Goldberg J."/>
            <person name="Griggs A."/>
            <person name="Gujja S."/>
            <person name="Heiman D."/>
            <person name="Howarth C."/>
            <person name="Larson L."/>
            <person name="Lui A."/>
            <person name="MacDonald P.J.P."/>
            <person name="Mehta T."/>
            <person name="Montmayeur A."/>
            <person name="Murphy C."/>
            <person name="Neiman D."/>
            <person name="Pearson M."/>
            <person name="Priest M."/>
            <person name="Roberts A."/>
            <person name="Saif S."/>
            <person name="Shea T."/>
            <person name="Shenoy N."/>
            <person name="Sisk P."/>
            <person name="Stolte C."/>
            <person name="Sykes S."/>
            <person name="Yandava C."/>
            <person name="Wortman J."/>
            <person name="Nusbaum C."/>
            <person name="Birren B."/>
        </authorList>
    </citation>
    <scope>NUCLEOTIDE SEQUENCE</scope>
    <source>
        <strain evidence="6">R3-111a-1</strain>
    </source>
</reference>
<feature type="domain" description="Glucose-methanol-choline oxidoreductase N-terminal" evidence="5">
    <location>
        <begin position="301"/>
        <end position="315"/>
    </location>
</feature>
<keyword evidence="3" id="KW-0274">FAD</keyword>
<dbReference type="Proteomes" id="UP000006039">
    <property type="component" value="Unassembled WGS sequence"/>
</dbReference>
<protein>
    <submittedName>
        <fullName evidence="6">Alcohol dehydrogenase</fullName>
    </submittedName>
</protein>
<dbReference type="GO" id="GO:0044550">
    <property type="term" value="P:secondary metabolite biosynthetic process"/>
    <property type="evidence" value="ECO:0007669"/>
    <property type="project" value="TreeGrafter"/>
</dbReference>
<evidence type="ECO:0000256" key="1">
    <source>
        <dbReference type="ARBA" id="ARBA00010790"/>
    </source>
</evidence>
<evidence type="ECO:0000256" key="2">
    <source>
        <dbReference type="PIRSR" id="PIRSR000137-1"/>
    </source>
</evidence>
<evidence type="ECO:0000256" key="3">
    <source>
        <dbReference type="PIRSR" id="PIRSR000137-2"/>
    </source>
</evidence>
<reference evidence="6" key="2">
    <citation type="submission" date="2010-07" db="EMBL/GenBank/DDBJ databases">
        <authorList>
            <consortium name="The Broad Institute Genome Sequencing Platform"/>
            <consortium name="Broad Institute Genome Sequencing Center for Infectious Disease"/>
            <person name="Ma L.-J."/>
            <person name="Dead R."/>
            <person name="Young S."/>
            <person name="Zeng Q."/>
            <person name="Koehrsen M."/>
            <person name="Alvarado L."/>
            <person name="Berlin A."/>
            <person name="Chapman S.B."/>
            <person name="Chen Z."/>
            <person name="Freedman E."/>
            <person name="Gellesch M."/>
            <person name="Goldberg J."/>
            <person name="Griggs A."/>
            <person name="Gujja S."/>
            <person name="Heilman E.R."/>
            <person name="Heiman D."/>
            <person name="Hepburn T."/>
            <person name="Howarth C."/>
            <person name="Jen D."/>
            <person name="Larson L."/>
            <person name="Mehta T."/>
            <person name="Neiman D."/>
            <person name="Pearson M."/>
            <person name="Roberts A."/>
            <person name="Saif S."/>
            <person name="Shea T."/>
            <person name="Shenoy N."/>
            <person name="Sisk P."/>
            <person name="Stolte C."/>
            <person name="Sykes S."/>
            <person name="Walk T."/>
            <person name="White J."/>
            <person name="Yandava C."/>
            <person name="Haas B."/>
            <person name="Nusbaum C."/>
            <person name="Birren B."/>
        </authorList>
    </citation>
    <scope>NUCLEOTIDE SEQUENCE</scope>
    <source>
        <strain evidence="6">R3-111a-1</strain>
    </source>
</reference>
<dbReference type="VEuPathDB" id="FungiDB:GGTG_04993"/>
<dbReference type="EnsemblFungi" id="EJT79911">
    <property type="protein sequence ID" value="EJT79911"/>
    <property type="gene ID" value="GGTG_04993"/>
</dbReference>
<feature type="binding site" evidence="3">
    <location>
        <begin position="46"/>
        <end position="47"/>
    </location>
    <ligand>
        <name>FAD</name>
        <dbReference type="ChEBI" id="CHEBI:57692"/>
    </ligand>
</feature>
<dbReference type="PANTHER" id="PTHR11552:SF115">
    <property type="entry name" value="DEHYDROGENASE XPTC-RELATED"/>
    <property type="match status" value="1"/>
</dbReference>
<dbReference type="GeneID" id="20345451"/>
<dbReference type="RefSeq" id="XP_009221056.1">
    <property type="nucleotide sequence ID" value="XM_009222792.1"/>
</dbReference>
<dbReference type="AlphaFoldDB" id="J3NUN7"/>
<feature type="active site" description="Proton acceptor" evidence="2">
    <location>
        <position position="601"/>
    </location>
</feature>
<comment type="similarity">
    <text evidence="1">Belongs to the GMC oxidoreductase family.</text>
</comment>
<dbReference type="PROSITE" id="PS00624">
    <property type="entry name" value="GMC_OXRED_2"/>
    <property type="match status" value="1"/>
</dbReference>
<dbReference type="Pfam" id="PF05199">
    <property type="entry name" value="GMC_oxred_C"/>
    <property type="match status" value="1"/>
</dbReference>
<feature type="active site" description="Proton donor" evidence="2">
    <location>
        <position position="557"/>
    </location>
</feature>
<evidence type="ECO:0000256" key="4">
    <source>
        <dbReference type="SAM" id="SignalP"/>
    </source>
</evidence>
<proteinExistence type="inferred from homology"/>
<dbReference type="InterPro" id="IPR036188">
    <property type="entry name" value="FAD/NAD-bd_sf"/>
</dbReference>
<reference evidence="7" key="5">
    <citation type="submission" date="2018-04" db="UniProtKB">
        <authorList>
            <consortium name="EnsemblFungi"/>
        </authorList>
    </citation>
    <scope>IDENTIFICATION</scope>
    <source>
        <strain evidence="7">R3-111a-1</strain>
    </source>
</reference>
<keyword evidence="4" id="KW-0732">Signal</keyword>
<dbReference type="EMBL" id="GL385396">
    <property type="protein sequence ID" value="EJT79911.1"/>
    <property type="molecule type" value="Genomic_DNA"/>
</dbReference>
<feature type="binding site" evidence="3">
    <location>
        <position position="591"/>
    </location>
    <ligand>
        <name>FAD</name>
        <dbReference type="ChEBI" id="CHEBI:57692"/>
    </ligand>
</feature>
<dbReference type="HOGENOM" id="CLU_002865_6_1_1"/>
<dbReference type="STRING" id="644352.J3NUN7"/>
<dbReference type="GO" id="GO:0050660">
    <property type="term" value="F:flavin adenine dinucleotide binding"/>
    <property type="evidence" value="ECO:0007669"/>
    <property type="project" value="InterPro"/>
</dbReference>